<dbReference type="Pfam" id="PF02752">
    <property type="entry name" value="Arrestin_C"/>
    <property type="match status" value="1"/>
</dbReference>
<dbReference type="InterPro" id="IPR011021">
    <property type="entry name" value="Arrestin-like_N"/>
</dbReference>
<dbReference type="Gene3D" id="2.60.40.640">
    <property type="match status" value="2"/>
</dbReference>
<proteinExistence type="predicted"/>
<dbReference type="Proteomes" id="UP000187209">
    <property type="component" value="Unassembled WGS sequence"/>
</dbReference>
<dbReference type="InterPro" id="IPR050357">
    <property type="entry name" value="Arrestin_domain-protein"/>
</dbReference>
<feature type="domain" description="Arrestin C-terminal-like" evidence="2">
    <location>
        <begin position="181"/>
        <end position="319"/>
    </location>
</feature>
<accession>A0A1R2BNW6</accession>
<dbReference type="AlphaFoldDB" id="A0A1R2BNW6"/>
<dbReference type="GO" id="GO:0005737">
    <property type="term" value="C:cytoplasm"/>
    <property type="evidence" value="ECO:0007669"/>
    <property type="project" value="TreeGrafter"/>
</dbReference>
<evidence type="ECO:0000313" key="3">
    <source>
        <dbReference type="EMBL" id="OMJ78471.1"/>
    </source>
</evidence>
<dbReference type="PANTHER" id="PTHR11188">
    <property type="entry name" value="ARRESTIN DOMAIN CONTAINING PROTEIN"/>
    <property type="match status" value="1"/>
</dbReference>
<evidence type="ECO:0000259" key="2">
    <source>
        <dbReference type="Pfam" id="PF02752"/>
    </source>
</evidence>
<dbReference type="InterPro" id="IPR011022">
    <property type="entry name" value="Arrestin_C-like"/>
</dbReference>
<comment type="caution">
    <text evidence="3">The sequence shown here is derived from an EMBL/GenBank/DDBJ whole genome shotgun (WGS) entry which is preliminary data.</text>
</comment>
<dbReference type="SUPFAM" id="SSF81296">
    <property type="entry name" value="E set domains"/>
    <property type="match status" value="1"/>
</dbReference>
<keyword evidence="4" id="KW-1185">Reference proteome</keyword>
<dbReference type="InterPro" id="IPR014756">
    <property type="entry name" value="Ig_E-set"/>
</dbReference>
<dbReference type="EMBL" id="MPUH01000520">
    <property type="protein sequence ID" value="OMJ78471.1"/>
    <property type="molecule type" value="Genomic_DNA"/>
</dbReference>
<name>A0A1R2BNW6_9CILI</name>
<feature type="domain" description="Arrestin-like N-terminal" evidence="1">
    <location>
        <begin position="17"/>
        <end position="155"/>
    </location>
</feature>
<evidence type="ECO:0000313" key="4">
    <source>
        <dbReference type="Proteomes" id="UP000187209"/>
    </source>
</evidence>
<gene>
    <name evidence="3" type="ORF">SteCoe_21713</name>
</gene>
<dbReference type="PANTHER" id="PTHR11188:SF17">
    <property type="entry name" value="FI21816P1"/>
    <property type="match status" value="1"/>
</dbReference>
<dbReference type="GO" id="GO:0015031">
    <property type="term" value="P:protein transport"/>
    <property type="evidence" value="ECO:0007669"/>
    <property type="project" value="TreeGrafter"/>
</dbReference>
<organism evidence="3 4">
    <name type="scientific">Stentor coeruleus</name>
    <dbReference type="NCBI Taxonomy" id="5963"/>
    <lineage>
        <taxon>Eukaryota</taxon>
        <taxon>Sar</taxon>
        <taxon>Alveolata</taxon>
        <taxon>Ciliophora</taxon>
        <taxon>Postciliodesmatophora</taxon>
        <taxon>Heterotrichea</taxon>
        <taxon>Heterotrichida</taxon>
        <taxon>Stentoridae</taxon>
        <taxon>Stentor</taxon>
    </lineage>
</organism>
<dbReference type="OrthoDB" id="7785529at2759"/>
<dbReference type="InterPro" id="IPR014752">
    <property type="entry name" value="Arrestin-like_C"/>
</dbReference>
<protein>
    <submittedName>
        <fullName evidence="3">Uncharacterized protein</fullName>
    </submittedName>
</protein>
<evidence type="ECO:0000259" key="1">
    <source>
        <dbReference type="Pfam" id="PF00339"/>
    </source>
</evidence>
<dbReference type="Pfam" id="PF00339">
    <property type="entry name" value="Arrestin_N"/>
    <property type="match status" value="1"/>
</dbReference>
<sequence>MGGKHSHGSIVIQLESQYSRGNEEITGIIHISLKKPMPPSTLYLVFKGKEETHWIESQTESWTDSDGNTQSRTVTDYYDGKHHICNYSQAIYIWNKGLYPGGYSIPFSFFIPSGLIGSFYYENLGTIGFIEYKMHGKLKSANGDKVTGKSPIQIILESHFVNTGLSVNKVALMKTWCCAKKGACRINAAFPQDSYNPSQIATVIVEVDNTLSLLNVKSISCKLIYSIRLICSTGRANFSKKCIIEEYVPRYIEAGQSLINNSAIEIKLNLLQHSDLLQRMYTTRSHLIECIYTLVIEASMEGSCICCGDKPCVESAMNIVPNVIQIQPSVPDAPQNWNPQVYQSAHVKYDSVYEPTEVSSNYV</sequence>
<reference evidence="3 4" key="1">
    <citation type="submission" date="2016-11" db="EMBL/GenBank/DDBJ databases">
        <title>The macronuclear genome of Stentor coeruleus: a giant cell with tiny introns.</title>
        <authorList>
            <person name="Slabodnick M."/>
            <person name="Ruby J.G."/>
            <person name="Reiff S.B."/>
            <person name="Swart E.C."/>
            <person name="Gosai S."/>
            <person name="Prabakaran S."/>
            <person name="Witkowska E."/>
            <person name="Larue G.E."/>
            <person name="Fisher S."/>
            <person name="Freeman R.M."/>
            <person name="Gunawardena J."/>
            <person name="Chu W."/>
            <person name="Stover N.A."/>
            <person name="Gregory B.D."/>
            <person name="Nowacki M."/>
            <person name="Derisi J."/>
            <person name="Roy S.W."/>
            <person name="Marshall W.F."/>
            <person name="Sood P."/>
        </authorList>
    </citation>
    <scope>NUCLEOTIDE SEQUENCE [LARGE SCALE GENOMIC DNA]</scope>
    <source>
        <strain evidence="3">WM001</strain>
    </source>
</reference>